<keyword evidence="2" id="KW-0472">Membrane</keyword>
<evidence type="ECO:0000256" key="2">
    <source>
        <dbReference type="SAM" id="Phobius"/>
    </source>
</evidence>
<evidence type="ECO:0000313" key="4">
    <source>
        <dbReference type="EMBL" id="MFC7617454.1"/>
    </source>
</evidence>
<protein>
    <submittedName>
        <fullName evidence="4">DUF1707 domain-containing protein</fullName>
    </submittedName>
</protein>
<proteinExistence type="predicted"/>
<keyword evidence="2" id="KW-0812">Transmembrane</keyword>
<accession>A0ABW2TUP6</accession>
<dbReference type="EMBL" id="JBHTEY010000004">
    <property type="protein sequence ID" value="MFC7617454.1"/>
    <property type="molecule type" value="Genomic_DNA"/>
</dbReference>
<dbReference type="InterPro" id="IPR012551">
    <property type="entry name" value="DUF1707_SHOCT-like"/>
</dbReference>
<reference evidence="5" key="1">
    <citation type="journal article" date="2019" name="Int. J. Syst. Evol. Microbiol.">
        <title>The Global Catalogue of Microorganisms (GCM) 10K type strain sequencing project: providing services to taxonomists for standard genome sequencing and annotation.</title>
        <authorList>
            <consortium name="The Broad Institute Genomics Platform"/>
            <consortium name="The Broad Institute Genome Sequencing Center for Infectious Disease"/>
            <person name="Wu L."/>
            <person name="Ma J."/>
        </authorList>
    </citation>
    <scope>NUCLEOTIDE SEQUENCE [LARGE SCALE GENOMIC DNA]</scope>
    <source>
        <strain evidence="5">JCM 17695</strain>
    </source>
</reference>
<dbReference type="Pfam" id="PF08044">
    <property type="entry name" value="DUF1707"/>
    <property type="match status" value="1"/>
</dbReference>
<dbReference type="Proteomes" id="UP001596512">
    <property type="component" value="Unassembled WGS sequence"/>
</dbReference>
<comment type="caution">
    <text evidence="4">The sequence shown here is derived from an EMBL/GenBank/DDBJ whole genome shotgun (WGS) entry which is preliminary data.</text>
</comment>
<feature type="domain" description="DUF1707" evidence="3">
    <location>
        <begin position="7"/>
        <end position="59"/>
    </location>
</feature>
<keyword evidence="2" id="KW-1133">Transmembrane helix</keyword>
<feature type="transmembrane region" description="Helical" evidence="2">
    <location>
        <begin position="92"/>
        <end position="111"/>
    </location>
</feature>
<evidence type="ECO:0000313" key="5">
    <source>
        <dbReference type="Proteomes" id="UP001596512"/>
    </source>
</evidence>
<feature type="region of interest" description="Disordered" evidence="1">
    <location>
        <begin position="58"/>
        <end position="83"/>
    </location>
</feature>
<sequence>MGRDADIRVGTADRERAVALLSDHFTAGRIDVGEYEQRCAAATAARTRGEVLAVFEDLPEPHPEFDQPPPEEAALPEPAPSRVLQRASRRRANNLLIGGFVVGAVGLIVTVTAMTNAWWALAPALLIAAVLVAVVS</sequence>
<organism evidence="4 5">
    <name type="scientific">Actinokineospora soli</name>
    <dbReference type="NCBI Taxonomy" id="1048753"/>
    <lineage>
        <taxon>Bacteria</taxon>
        <taxon>Bacillati</taxon>
        <taxon>Actinomycetota</taxon>
        <taxon>Actinomycetes</taxon>
        <taxon>Pseudonocardiales</taxon>
        <taxon>Pseudonocardiaceae</taxon>
        <taxon>Actinokineospora</taxon>
    </lineage>
</organism>
<gene>
    <name evidence="4" type="ORF">ACFQV2_32570</name>
</gene>
<feature type="transmembrane region" description="Helical" evidence="2">
    <location>
        <begin position="117"/>
        <end position="135"/>
    </location>
</feature>
<evidence type="ECO:0000259" key="3">
    <source>
        <dbReference type="Pfam" id="PF08044"/>
    </source>
</evidence>
<evidence type="ECO:0000256" key="1">
    <source>
        <dbReference type="SAM" id="MobiDB-lite"/>
    </source>
</evidence>
<name>A0ABW2TUP6_9PSEU</name>
<keyword evidence="5" id="KW-1185">Reference proteome</keyword>